<proteinExistence type="predicted"/>
<dbReference type="PANTHER" id="PTHR11941">
    <property type="entry name" value="ENOYL-COA HYDRATASE-RELATED"/>
    <property type="match status" value="1"/>
</dbReference>
<dbReference type="GO" id="GO:0006635">
    <property type="term" value="P:fatty acid beta-oxidation"/>
    <property type="evidence" value="ECO:0007669"/>
    <property type="project" value="TreeGrafter"/>
</dbReference>
<dbReference type="GO" id="GO:0016829">
    <property type="term" value="F:lyase activity"/>
    <property type="evidence" value="ECO:0007669"/>
    <property type="project" value="UniProtKB-KW"/>
</dbReference>
<dbReference type="InterPro" id="IPR001753">
    <property type="entry name" value="Enoyl-CoA_hydra/iso"/>
</dbReference>
<evidence type="ECO:0000313" key="2">
    <source>
        <dbReference type="EMBL" id="GMI12435.1"/>
    </source>
</evidence>
<comment type="caution">
    <text evidence="2">The sequence shown here is derived from an EMBL/GenBank/DDBJ whole genome shotgun (WGS) entry which is preliminary data.</text>
</comment>
<dbReference type="SUPFAM" id="SSF52096">
    <property type="entry name" value="ClpP/crotonase"/>
    <property type="match status" value="1"/>
</dbReference>
<dbReference type="PANTHER" id="PTHR11941:SF27">
    <property type="entry name" value="ETHYLMALONYL-COA DECARBOXYLASE"/>
    <property type="match status" value="1"/>
</dbReference>
<dbReference type="Gene3D" id="3.90.226.10">
    <property type="entry name" value="2-enoyl-CoA Hydratase, Chain A, domain 1"/>
    <property type="match status" value="1"/>
</dbReference>
<keyword evidence="1" id="KW-0456">Lyase</keyword>
<sequence>MQRSAAIFHGLTKAIPPKGSVFLTRTPRIATIELNSPTSRNALTPSMMLSLHTIVEDLQTNPPPFLMLTGANGTFCSGADIGVAASTLMTLKGGEAMSNLMNQVMNNLKDLPSVSFAAIDGAAYGGGAELATCCDFRVLAPAAKLRFVQAGMGVTCGWGGARRLSNIIGEKEALKLMLFRTIVTPSLGIQNGLVDYVSEADSPTAADFTRSTLIEGLQDLDAGIITSLKPSVQAEKIEDEISVFVKHWGGEPHVAAFQRAMEKSKQFKE</sequence>
<accession>A0A9W7FHZ8</accession>
<gene>
    <name evidence="2" type="ORF">TrLO_g2930</name>
</gene>
<dbReference type="InterPro" id="IPR029045">
    <property type="entry name" value="ClpP/crotonase-like_dom_sf"/>
</dbReference>
<dbReference type="Proteomes" id="UP001165122">
    <property type="component" value="Unassembled WGS sequence"/>
</dbReference>
<keyword evidence="3" id="KW-1185">Reference proteome</keyword>
<evidence type="ECO:0000256" key="1">
    <source>
        <dbReference type="ARBA" id="ARBA00023239"/>
    </source>
</evidence>
<reference evidence="3" key="1">
    <citation type="journal article" date="2023" name="Commun. Biol.">
        <title>Genome analysis of Parmales, the sister group of diatoms, reveals the evolutionary specialization of diatoms from phago-mixotrophs to photoautotrophs.</title>
        <authorList>
            <person name="Ban H."/>
            <person name="Sato S."/>
            <person name="Yoshikawa S."/>
            <person name="Yamada K."/>
            <person name="Nakamura Y."/>
            <person name="Ichinomiya M."/>
            <person name="Sato N."/>
            <person name="Blanc-Mathieu R."/>
            <person name="Endo H."/>
            <person name="Kuwata A."/>
            <person name="Ogata H."/>
        </authorList>
    </citation>
    <scope>NUCLEOTIDE SEQUENCE [LARGE SCALE GENOMIC DNA]</scope>
    <source>
        <strain evidence="3">NIES 3700</strain>
    </source>
</reference>
<dbReference type="AlphaFoldDB" id="A0A9W7FHZ8"/>
<dbReference type="GO" id="GO:0005829">
    <property type="term" value="C:cytosol"/>
    <property type="evidence" value="ECO:0007669"/>
    <property type="project" value="TreeGrafter"/>
</dbReference>
<dbReference type="Pfam" id="PF00378">
    <property type="entry name" value="ECH_1"/>
    <property type="match status" value="1"/>
</dbReference>
<dbReference type="EMBL" id="BRXW01000177">
    <property type="protein sequence ID" value="GMI12435.1"/>
    <property type="molecule type" value="Genomic_DNA"/>
</dbReference>
<evidence type="ECO:0000313" key="3">
    <source>
        <dbReference type="Proteomes" id="UP001165122"/>
    </source>
</evidence>
<dbReference type="OrthoDB" id="448450at2759"/>
<organism evidence="2 3">
    <name type="scientific">Triparma laevis f. longispina</name>
    <dbReference type="NCBI Taxonomy" id="1714387"/>
    <lineage>
        <taxon>Eukaryota</taxon>
        <taxon>Sar</taxon>
        <taxon>Stramenopiles</taxon>
        <taxon>Ochrophyta</taxon>
        <taxon>Bolidophyceae</taxon>
        <taxon>Parmales</taxon>
        <taxon>Triparmaceae</taxon>
        <taxon>Triparma</taxon>
    </lineage>
</organism>
<name>A0A9W7FHZ8_9STRA</name>
<dbReference type="CDD" id="cd06558">
    <property type="entry name" value="crotonase-like"/>
    <property type="match status" value="1"/>
</dbReference>
<protein>
    <submittedName>
        <fullName evidence="2">Uncharacterized protein</fullName>
    </submittedName>
</protein>